<dbReference type="InterPro" id="IPR036097">
    <property type="entry name" value="HisK_dim/P_sf"/>
</dbReference>
<dbReference type="InterPro" id="IPR004358">
    <property type="entry name" value="Sig_transdc_His_kin-like_C"/>
</dbReference>
<dbReference type="SUPFAM" id="SSF55874">
    <property type="entry name" value="ATPase domain of HSP90 chaperone/DNA topoisomerase II/histidine kinase"/>
    <property type="match status" value="1"/>
</dbReference>
<feature type="domain" description="HAMP" evidence="13">
    <location>
        <begin position="79"/>
        <end position="132"/>
    </location>
</feature>
<keyword evidence="6 11" id="KW-0812">Transmembrane</keyword>
<gene>
    <name evidence="14" type="ORF">DPM19_25075</name>
</gene>
<dbReference type="EMBL" id="QLYX01000013">
    <property type="protein sequence ID" value="RAY12547.1"/>
    <property type="molecule type" value="Genomic_DNA"/>
</dbReference>
<dbReference type="CDD" id="cd06225">
    <property type="entry name" value="HAMP"/>
    <property type="match status" value="1"/>
</dbReference>
<evidence type="ECO:0000256" key="2">
    <source>
        <dbReference type="ARBA" id="ARBA00004236"/>
    </source>
</evidence>
<dbReference type="PANTHER" id="PTHR45436:SF5">
    <property type="entry name" value="SENSOR HISTIDINE KINASE TRCS"/>
    <property type="match status" value="1"/>
</dbReference>
<evidence type="ECO:0000256" key="11">
    <source>
        <dbReference type="SAM" id="Phobius"/>
    </source>
</evidence>
<dbReference type="OrthoDB" id="3224230at2"/>
<name>A0A365H0F6_9ACTN</name>
<dbReference type="CDD" id="cd00082">
    <property type="entry name" value="HisKA"/>
    <property type="match status" value="1"/>
</dbReference>
<dbReference type="Gene3D" id="6.10.340.10">
    <property type="match status" value="1"/>
</dbReference>
<evidence type="ECO:0000256" key="6">
    <source>
        <dbReference type="ARBA" id="ARBA00022692"/>
    </source>
</evidence>
<dbReference type="AlphaFoldDB" id="A0A365H0F6"/>
<evidence type="ECO:0000256" key="7">
    <source>
        <dbReference type="ARBA" id="ARBA00022777"/>
    </source>
</evidence>
<keyword evidence="8 11" id="KW-1133">Transmembrane helix</keyword>
<evidence type="ECO:0000256" key="3">
    <source>
        <dbReference type="ARBA" id="ARBA00012438"/>
    </source>
</evidence>
<evidence type="ECO:0000313" key="14">
    <source>
        <dbReference type="EMBL" id="RAY12547.1"/>
    </source>
</evidence>
<dbReference type="SUPFAM" id="SSF158472">
    <property type="entry name" value="HAMP domain-like"/>
    <property type="match status" value="1"/>
</dbReference>
<evidence type="ECO:0000259" key="12">
    <source>
        <dbReference type="PROSITE" id="PS50109"/>
    </source>
</evidence>
<dbReference type="InterPro" id="IPR003660">
    <property type="entry name" value="HAMP_dom"/>
</dbReference>
<dbReference type="SMART" id="SM00304">
    <property type="entry name" value="HAMP"/>
    <property type="match status" value="1"/>
</dbReference>
<evidence type="ECO:0000256" key="8">
    <source>
        <dbReference type="ARBA" id="ARBA00022989"/>
    </source>
</evidence>
<accession>A0A365H0F6</accession>
<dbReference type="PANTHER" id="PTHR45436">
    <property type="entry name" value="SENSOR HISTIDINE KINASE YKOH"/>
    <property type="match status" value="1"/>
</dbReference>
<dbReference type="CDD" id="cd00075">
    <property type="entry name" value="HATPase"/>
    <property type="match status" value="1"/>
</dbReference>
<comment type="catalytic activity">
    <reaction evidence="1">
        <text>ATP + protein L-histidine = ADP + protein N-phospho-L-histidine.</text>
        <dbReference type="EC" id="2.7.13.3"/>
    </reaction>
</comment>
<keyword evidence="7 14" id="KW-0418">Kinase</keyword>
<dbReference type="Proteomes" id="UP000251891">
    <property type="component" value="Unassembled WGS sequence"/>
</dbReference>
<evidence type="ECO:0000256" key="1">
    <source>
        <dbReference type="ARBA" id="ARBA00000085"/>
    </source>
</evidence>
<dbReference type="InterPro" id="IPR005467">
    <property type="entry name" value="His_kinase_dom"/>
</dbReference>
<proteinExistence type="predicted"/>
<organism evidence="14 15">
    <name type="scientific">Actinomadura craniellae</name>
    <dbReference type="NCBI Taxonomy" id="2231787"/>
    <lineage>
        <taxon>Bacteria</taxon>
        <taxon>Bacillati</taxon>
        <taxon>Actinomycetota</taxon>
        <taxon>Actinomycetes</taxon>
        <taxon>Streptosporangiales</taxon>
        <taxon>Thermomonosporaceae</taxon>
        <taxon>Actinomadura</taxon>
    </lineage>
</organism>
<keyword evidence="10 11" id="KW-0472">Membrane</keyword>
<dbReference type="InterPro" id="IPR003594">
    <property type="entry name" value="HATPase_dom"/>
</dbReference>
<dbReference type="InterPro" id="IPR036890">
    <property type="entry name" value="HATPase_C_sf"/>
</dbReference>
<dbReference type="Pfam" id="PF02518">
    <property type="entry name" value="HATPase_c"/>
    <property type="match status" value="1"/>
</dbReference>
<protein>
    <recommendedName>
        <fullName evidence="3">histidine kinase</fullName>
        <ecNumber evidence="3">2.7.13.3</ecNumber>
    </recommendedName>
</protein>
<dbReference type="Gene3D" id="3.30.565.10">
    <property type="entry name" value="Histidine kinase-like ATPase, C-terminal domain"/>
    <property type="match status" value="1"/>
</dbReference>
<keyword evidence="5" id="KW-0808">Transferase</keyword>
<dbReference type="PRINTS" id="PR00344">
    <property type="entry name" value="BCTRLSENSOR"/>
</dbReference>
<keyword evidence="15" id="KW-1185">Reference proteome</keyword>
<evidence type="ECO:0000256" key="5">
    <source>
        <dbReference type="ARBA" id="ARBA00022679"/>
    </source>
</evidence>
<dbReference type="Pfam" id="PF00672">
    <property type="entry name" value="HAMP"/>
    <property type="match status" value="1"/>
</dbReference>
<reference evidence="14 15" key="1">
    <citation type="submission" date="2018-06" db="EMBL/GenBank/DDBJ databases">
        <title>Actinomadura craniellae sp. nov. isolated from marine sponge Craniella sp.</title>
        <authorList>
            <person name="Li L."/>
            <person name="Xu Q.H."/>
            <person name="Lin H.W."/>
            <person name="Lu Y.H."/>
        </authorList>
    </citation>
    <scope>NUCLEOTIDE SEQUENCE [LARGE SCALE GENOMIC DNA]</scope>
    <source>
        <strain evidence="14 15">LHW63021</strain>
    </source>
</reference>
<sequence>MKLTLSYALFLVIAGGLALGVIYVAMRYVPNYPLIAANPRDTTPVPARAEILESLVTVSGYVLALMAVIGLGGGWLIAGRVLQPLQDITRAAHRAAGGSLDHRVGLHGPRDEFTDLSDAFDHMLDRLQRSFESQRRFAANASHELHTPLTVTRTMLDVAIADPAGQDYPRLVSRLHDTNQRGIEIVDALLQLSALGHAPPPTRPVDLARTAAEAAATVRAEAGSRGVALSEEHRPVLVTGNDVLLHQLAVNLLQNALRHNLPAGGRATLSTGPDPRDPGRALLTVSNSGPPLTGAVDALTEPFLRGRGRTAEAGPGRRGHGLGLAIVASITDVHGGDLRLDPNPGGGLTVRVSLPAHH</sequence>
<feature type="transmembrane region" description="Helical" evidence="11">
    <location>
        <begin position="7"/>
        <end position="26"/>
    </location>
</feature>
<comment type="subcellular location">
    <subcellularLocation>
        <location evidence="2">Cell membrane</location>
    </subcellularLocation>
</comment>
<dbReference type="PROSITE" id="PS50109">
    <property type="entry name" value="HIS_KIN"/>
    <property type="match status" value="1"/>
</dbReference>
<keyword evidence="9" id="KW-0902">Two-component regulatory system</keyword>
<dbReference type="GO" id="GO:0000155">
    <property type="term" value="F:phosphorelay sensor kinase activity"/>
    <property type="evidence" value="ECO:0007669"/>
    <property type="project" value="InterPro"/>
</dbReference>
<dbReference type="EC" id="2.7.13.3" evidence="3"/>
<feature type="transmembrane region" description="Helical" evidence="11">
    <location>
        <begin position="58"/>
        <end position="78"/>
    </location>
</feature>
<evidence type="ECO:0000256" key="9">
    <source>
        <dbReference type="ARBA" id="ARBA00023012"/>
    </source>
</evidence>
<dbReference type="SMART" id="SM00387">
    <property type="entry name" value="HATPase_c"/>
    <property type="match status" value="1"/>
</dbReference>
<feature type="domain" description="Histidine kinase" evidence="12">
    <location>
        <begin position="140"/>
        <end position="358"/>
    </location>
</feature>
<dbReference type="Pfam" id="PF00512">
    <property type="entry name" value="HisKA"/>
    <property type="match status" value="1"/>
</dbReference>
<dbReference type="PROSITE" id="PS50885">
    <property type="entry name" value="HAMP"/>
    <property type="match status" value="1"/>
</dbReference>
<comment type="caution">
    <text evidence="14">The sequence shown here is derived from an EMBL/GenBank/DDBJ whole genome shotgun (WGS) entry which is preliminary data.</text>
</comment>
<dbReference type="InterPro" id="IPR050428">
    <property type="entry name" value="TCS_sensor_his_kinase"/>
</dbReference>
<evidence type="ECO:0000259" key="13">
    <source>
        <dbReference type="PROSITE" id="PS50885"/>
    </source>
</evidence>
<evidence type="ECO:0000256" key="4">
    <source>
        <dbReference type="ARBA" id="ARBA00022553"/>
    </source>
</evidence>
<dbReference type="GO" id="GO:0005886">
    <property type="term" value="C:plasma membrane"/>
    <property type="evidence" value="ECO:0007669"/>
    <property type="project" value="UniProtKB-SubCell"/>
</dbReference>
<dbReference type="SUPFAM" id="SSF47384">
    <property type="entry name" value="Homodimeric domain of signal transducing histidine kinase"/>
    <property type="match status" value="1"/>
</dbReference>
<dbReference type="SMART" id="SM00388">
    <property type="entry name" value="HisKA"/>
    <property type="match status" value="1"/>
</dbReference>
<evidence type="ECO:0000256" key="10">
    <source>
        <dbReference type="ARBA" id="ARBA00023136"/>
    </source>
</evidence>
<dbReference type="InterPro" id="IPR003661">
    <property type="entry name" value="HisK_dim/P_dom"/>
</dbReference>
<keyword evidence="4" id="KW-0597">Phosphoprotein</keyword>
<evidence type="ECO:0000313" key="15">
    <source>
        <dbReference type="Proteomes" id="UP000251891"/>
    </source>
</evidence>
<dbReference type="Gene3D" id="1.10.287.130">
    <property type="match status" value="1"/>
</dbReference>